<protein>
    <submittedName>
        <fullName evidence="1">Uncharacterized protein</fullName>
    </submittedName>
</protein>
<dbReference type="EMBL" id="JNHN01000174">
    <property type="protein sequence ID" value="KDS50259.1"/>
    <property type="molecule type" value="Genomic_DNA"/>
</dbReference>
<sequence length="95" mass="11020">MEEIKISNRQIALMAFDRLRKEDKTDSALKLARCMLHGTSISLGIGDIDWEIDRAIQQCGGVPRTGYRYTAYFHFNRNTEMAKEIYDKIVKELYG</sequence>
<dbReference type="Proteomes" id="UP000028013">
    <property type="component" value="Unassembled WGS sequence"/>
</dbReference>
<accession>A0A078RYF8</accession>
<reference evidence="1 2" key="1">
    <citation type="submission" date="2014-04" db="EMBL/GenBank/DDBJ databases">
        <authorList>
            <person name="Sears C."/>
            <person name="Carroll K."/>
            <person name="Sack B.R."/>
            <person name="Qadri F."/>
            <person name="Myers L.L."/>
            <person name="Chung G.-T."/>
            <person name="Escheverria P."/>
            <person name="Fraser C.M."/>
            <person name="Sadzewicz L."/>
            <person name="Shefchek K.A."/>
            <person name="Tallon L."/>
            <person name="Das S.P."/>
            <person name="Daugherty S."/>
            <person name="Mongodin E.F."/>
        </authorList>
    </citation>
    <scope>NUCLEOTIDE SEQUENCE [LARGE SCALE GENOMIC DNA]</scope>
    <source>
        <strain evidence="1 2">3978 T3 ii</strain>
    </source>
</reference>
<name>A0A078RYF8_BACUN</name>
<gene>
    <name evidence="1" type="ORF">M094_1184</name>
</gene>
<dbReference type="AlphaFoldDB" id="A0A078RYF8"/>
<dbReference type="PATRIC" id="fig|1339349.3.peg.2360"/>
<proteinExistence type="predicted"/>
<comment type="caution">
    <text evidence="1">The sequence shown here is derived from an EMBL/GenBank/DDBJ whole genome shotgun (WGS) entry which is preliminary data.</text>
</comment>
<evidence type="ECO:0000313" key="1">
    <source>
        <dbReference type="EMBL" id="KDS50259.1"/>
    </source>
</evidence>
<organism evidence="1 2">
    <name type="scientific">Bacteroides uniformis str. 3978 T3 ii</name>
    <dbReference type="NCBI Taxonomy" id="1339349"/>
    <lineage>
        <taxon>Bacteria</taxon>
        <taxon>Pseudomonadati</taxon>
        <taxon>Bacteroidota</taxon>
        <taxon>Bacteroidia</taxon>
        <taxon>Bacteroidales</taxon>
        <taxon>Bacteroidaceae</taxon>
        <taxon>Bacteroides</taxon>
    </lineage>
</organism>
<evidence type="ECO:0000313" key="2">
    <source>
        <dbReference type="Proteomes" id="UP000028013"/>
    </source>
</evidence>
<dbReference type="GeneID" id="86889985"/>
<dbReference type="RefSeq" id="WP_005647140.1">
    <property type="nucleotide sequence ID" value="NZ_JNHN01000174.1"/>
</dbReference>